<dbReference type="GO" id="GO:0016747">
    <property type="term" value="F:acyltransferase activity, transferring groups other than amino-acyl groups"/>
    <property type="evidence" value="ECO:0007669"/>
    <property type="project" value="InterPro"/>
</dbReference>
<protein>
    <submittedName>
        <fullName evidence="2">Acetyltransferase, GNAT family</fullName>
    </submittedName>
</protein>
<dbReference type="Pfam" id="PF13302">
    <property type="entry name" value="Acetyltransf_3"/>
    <property type="match status" value="1"/>
</dbReference>
<evidence type="ECO:0000313" key="2">
    <source>
        <dbReference type="EMBL" id="EFN90706.1"/>
    </source>
</evidence>
<dbReference type="Proteomes" id="UP000016016">
    <property type="component" value="Unassembled WGS sequence"/>
</dbReference>
<dbReference type="RefSeq" id="WP_008450063.1">
    <property type="nucleotide sequence ID" value="NZ_ADFQ01000085.1"/>
</dbReference>
<dbReference type="EMBL" id="ADFQ01000085">
    <property type="protein sequence ID" value="EFN90706.1"/>
    <property type="molecule type" value="Genomic_DNA"/>
</dbReference>
<keyword evidence="2" id="KW-0808">Transferase</keyword>
<evidence type="ECO:0000259" key="1">
    <source>
        <dbReference type="PROSITE" id="PS51186"/>
    </source>
</evidence>
<dbReference type="InterPro" id="IPR000182">
    <property type="entry name" value="GNAT_dom"/>
</dbReference>
<evidence type="ECO:0000313" key="3">
    <source>
        <dbReference type="Proteomes" id="UP000016016"/>
    </source>
</evidence>
<accession>E1GX49</accession>
<reference evidence="2 3" key="1">
    <citation type="submission" date="2010-09" db="EMBL/GenBank/DDBJ databases">
        <authorList>
            <person name="Harkins D.M."/>
            <person name="Madupu R."/>
            <person name="Durkin A.S."/>
            <person name="Torralba M."/>
            <person name="Methe B."/>
            <person name="Sutton G.G."/>
            <person name="Nelson K.E."/>
        </authorList>
    </citation>
    <scope>NUCLEOTIDE SEQUENCE [LARGE SCALE GENOMIC DNA]</scope>
    <source>
        <strain evidence="2 3">CRIS 21A-A</strain>
    </source>
</reference>
<dbReference type="PANTHER" id="PTHR43415:SF3">
    <property type="entry name" value="GNAT-FAMILY ACETYLTRANSFERASE"/>
    <property type="match status" value="1"/>
</dbReference>
<dbReference type="Gene3D" id="3.40.630.30">
    <property type="match status" value="1"/>
</dbReference>
<dbReference type="AlphaFoldDB" id="E1GX49"/>
<sequence length="181" mass="21093">MKNRIYLRALEEDDYITSVSWRNDNSITSLLGGGKYFVSKQIERSWVQKAINDNLNIRLAICTIESNLYIGNIYLTEIDYINRKANTQILIGNHKFWNCGYGTEAMLLLLDYAFNHKNLHKVQAIVLKDNIASLKMHKKLGYIEEGLLRENIYKDGKYKDQVILSLLKSEYKEICLSKKSY</sequence>
<dbReference type="PANTHER" id="PTHR43415">
    <property type="entry name" value="SPERMIDINE N(1)-ACETYLTRANSFERASE"/>
    <property type="match status" value="1"/>
</dbReference>
<proteinExistence type="predicted"/>
<dbReference type="eggNOG" id="COG1670">
    <property type="taxonomic scope" value="Bacteria"/>
</dbReference>
<dbReference type="SUPFAM" id="SSF55729">
    <property type="entry name" value="Acyl-CoA N-acyltransferases (Nat)"/>
    <property type="match status" value="1"/>
</dbReference>
<name>E1GX49_9BACT</name>
<organism evidence="2 3">
    <name type="scientific">Prevotella amnii CRIS 21A-A</name>
    <dbReference type="NCBI Taxonomy" id="679191"/>
    <lineage>
        <taxon>Bacteria</taxon>
        <taxon>Pseudomonadati</taxon>
        <taxon>Bacteroidota</taxon>
        <taxon>Bacteroidia</taxon>
        <taxon>Bacteroidales</taxon>
        <taxon>Prevotellaceae</taxon>
        <taxon>Prevotella</taxon>
    </lineage>
</organism>
<feature type="domain" description="N-acetyltransferase" evidence="1">
    <location>
        <begin position="5"/>
        <end position="160"/>
    </location>
</feature>
<gene>
    <name evidence="2" type="ORF">HMPREF9018_1963</name>
</gene>
<dbReference type="InterPro" id="IPR016181">
    <property type="entry name" value="Acyl_CoA_acyltransferase"/>
</dbReference>
<comment type="caution">
    <text evidence="2">The sequence shown here is derived from an EMBL/GenBank/DDBJ whole genome shotgun (WGS) entry which is preliminary data.</text>
</comment>
<dbReference type="PROSITE" id="PS51186">
    <property type="entry name" value="GNAT"/>
    <property type="match status" value="1"/>
</dbReference>